<accession>A0A8S5PMC7</accession>
<proteinExistence type="predicted"/>
<dbReference type="EMBL" id="BK015448">
    <property type="protein sequence ID" value="DAE07340.1"/>
    <property type="molecule type" value="Genomic_DNA"/>
</dbReference>
<organism evidence="1">
    <name type="scientific">Phage sp. ct17O1</name>
    <dbReference type="NCBI Taxonomy" id="2825789"/>
    <lineage>
        <taxon>Viruses</taxon>
    </lineage>
</organism>
<reference evidence="1" key="1">
    <citation type="journal article" date="2021" name="Proc. Natl. Acad. Sci. U.S.A.">
        <title>A Catalog of Tens of Thousands of Viruses from Human Metagenomes Reveals Hidden Associations with Chronic Diseases.</title>
        <authorList>
            <person name="Tisza M.J."/>
            <person name="Buck C.B."/>
        </authorList>
    </citation>
    <scope>NUCLEOTIDE SEQUENCE</scope>
    <source>
        <strain evidence="1">Ct17O1</strain>
    </source>
</reference>
<name>A0A8S5PMC7_9VIRU</name>
<protein>
    <submittedName>
        <fullName evidence="1">Sensory opsin A,Chrimson protein, rhodopsin, ion channel</fullName>
    </submittedName>
</protein>
<evidence type="ECO:0000313" key="1">
    <source>
        <dbReference type="EMBL" id="DAE07340.1"/>
    </source>
</evidence>
<sequence>MLSTKPVDNFVDCFCLKWSTTGADWLCLKLFIY</sequence>